<feature type="compositionally biased region" description="Low complexity" evidence="1">
    <location>
        <begin position="7"/>
        <end position="24"/>
    </location>
</feature>
<evidence type="ECO:0000256" key="1">
    <source>
        <dbReference type="SAM" id="MobiDB-lite"/>
    </source>
</evidence>
<dbReference type="Proteomes" id="UP001377567">
    <property type="component" value="Unassembled WGS sequence"/>
</dbReference>
<evidence type="ECO:0000313" key="2">
    <source>
        <dbReference type="EMBL" id="GMM54782.1"/>
    </source>
</evidence>
<name>A0AAV5RTZ0_MAUHU</name>
<dbReference type="EMBL" id="BTGD01000003">
    <property type="protein sequence ID" value="GMM54782.1"/>
    <property type="molecule type" value="Genomic_DNA"/>
</dbReference>
<reference evidence="2 3" key="1">
    <citation type="journal article" date="2023" name="Elife">
        <title>Identification of key yeast species and microbe-microbe interactions impacting larval growth of Drosophila in the wild.</title>
        <authorList>
            <person name="Mure A."/>
            <person name="Sugiura Y."/>
            <person name="Maeda R."/>
            <person name="Honda K."/>
            <person name="Sakurai N."/>
            <person name="Takahashi Y."/>
            <person name="Watada M."/>
            <person name="Katoh T."/>
            <person name="Gotoh A."/>
            <person name="Gotoh Y."/>
            <person name="Taniguchi I."/>
            <person name="Nakamura K."/>
            <person name="Hayashi T."/>
            <person name="Katayama T."/>
            <person name="Uemura T."/>
            <person name="Hattori Y."/>
        </authorList>
    </citation>
    <scope>NUCLEOTIDE SEQUENCE [LARGE SCALE GENOMIC DNA]</scope>
    <source>
        <strain evidence="2 3">KH-74</strain>
    </source>
</reference>
<keyword evidence="3" id="KW-1185">Reference proteome</keyword>
<proteinExistence type="predicted"/>
<gene>
    <name evidence="2" type="ORF">DAKH74_013980</name>
</gene>
<evidence type="ECO:0000313" key="3">
    <source>
        <dbReference type="Proteomes" id="UP001377567"/>
    </source>
</evidence>
<organism evidence="2 3">
    <name type="scientific">Maudiozyma humilis</name>
    <name type="common">Sour dough yeast</name>
    <name type="synonym">Kazachstania humilis</name>
    <dbReference type="NCBI Taxonomy" id="51915"/>
    <lineage>
        <taxon>Eukaryota</taxon>
        <taxon>Fungi</taxon>
        <taxon>Dikarya</taxon>
        <taxon>Ascomycota</taxon>
        <taxon>Saccharomycotina</taxon>
        <taxon>Saccharomycetes</taxon>
        <taxon>Saccharomycetales</taxon>
        <taxon>Saccharomycetaceae</taxon>
        <taxon>Maudiozyma</taxon>
    </lineage>
</organism>
<dbReference type="AlphaFoldDB" id="A0AAV5RTZ0"/>
<protein>
    <submittedName>
        <fullName evidence="2">Uncharacterized protein</fullName>
    </submittedName>
</protein>
<feature type="region of interest" description="Disordered" evidence="1">
    <location>
        <begin position="1"/>
        <end position="40"/>
    </location>
</feature>
<comment type="caution">
    <text evidence="2">The sequence shown here is derived from an EMBL/GenBank/DDBJ whole genome shotgun (WGS) entry which is preliminary data.</text>
</comment>
<accession>A0AAV5RTZ0</accession>
<sequence>MVTNTAPNNGDDTITNNPTNPNTTRPLEEGEETVETQPNKKRRFRYVGKKALAHQKEIVNPFVKLFGHTKIAQALKGTKHALFLNSHAHGKMFSPILYGFESLRPYRNYKMQEIGENKSKENKDKSDNKKLDLPGMSMYKIQDDPIKFVQNFLVAVNETNEIPSRTAIFRTFTSLLGPVVAGNFAVLTTEDPDDAIEKFICQRTKWSHLAANIVDVQKCINRYYEHSTEFEAGLTLKETMDWVLTERRVRPIRVLNVLSQDRKNLFDAQYNDKLYDPSFKPASAIFNFCSNEINTRVRWWTENGYDMDIIERIAEIPRETLIKAHVSTDYVQVHYDELIQLLETPKGEVTAIENHNLASREFQGKPIPKLRGKFMSPEEWLNDQPTIKRANHFLQTNFHKNPYAHYTTYKANNRHFTPAAFVYFKTNRRCTRCGLKLPPKHQCLLQGELFDLDKEKTETPE</sequence>